<evidence type="ECO:0000259" key="10">
    <source>
        <dbReference type="Pfam" id="PF11975"/>
    </source>
</evidence>
<dbReference type="SUPFAM" id="SSF56327">
    <property type="entry name" value="LDH C-terminal domain-like"/>
    <property type="match status" value="1"/>
</dbReference>
<evidence type="ECO:0000256" key="3">
    <source>
        <dbReference type="ARBA" id="ARBA00022723"/>
    </source>
</evidence>
<keyword evidence="8 9" id="KW-0326">Glycosidase</keyword>
<protein>
    <submittedName>
        <fullName evidence="11">Alpha-galactosidase</fullName>
    </submittedName>
</protein>
<dbReference type="InterPro" id="IPR022616">
    <property type="entry name" value="Glyco_hydro_4_C"/>
</dbReference>
<proteinExistence type="inferred from homology"/>
<keyword evidence="3" id="KW-0479">Metal-binding</keyword>
<reference evidence="11 12" key="1">
    <citation type="submission" date="2021-03" db="EMBL/GenBank/DDBJ databases">
        <title>Antimicrobial resistance genes in bacteria isolated from Japanese honey, and their potential for conferring macrolide and lincosamide resistance in the American foulbrood pathogen Paenibacillus larvae.</title>
        <authorList>
            <person name="Okamoto M."/>
            <person name="Kumagai M."/>
            <person name="Kanamori H."/>
            <person name="Takamatsu D."/>
        </authorList>
    </citation>
    <scope>NUCLEOTIDE SEQUENCE [LARGE SCALE GENOMIC DNA]</scope>
    <source>
        <strain evidence="11 12">J8TS2</strain>
    </source>
</reference>
<dbReference type="PANTHER" id="PTHR32092">
    <property type="entry name" value="6-PHOSPHO-BETA-GLUCOSIDASE-RELATED"/>
    <property type="match status" value="1"/>
</dbReference>
<gene>
    <name evidence="11" type="primary">melA_2</name>
    <name evidence="11" type="ORF">J8TS2_10420</name>
</gene>
<evidence type="ECO:0000256" key="6">
    <source>
        <dbReference type="ARBA" id="ARBA00023211"/>
    </source>
</evidence>
<keyword evidence="7" id="KW-0119">Carbohydrate metabolism</keyword>
<dbReference type="Pfam" id="PF11975">
    <property type="entry name" value="Glyco_hydro_4C"/>
    <property type="match status" value="1"/>
</dbReference>
<evidence type="ECO:0000256" key="2">
    <source>
        <dbReference type="ARBA" id="ARBA00010141"/>
    </source>
</evidence>
<dbReference type="InterPro" id="IPR019802">
    <property type="entry name" value="GlycHydrolase_4_CS"/>
</dbReference>
<dbReference type="Pfam" id="PF02056">
    <property type="entry name" value="Glyco_hydro_4"/>
    <property type="match status" value="1"/>
</dbReference>
<accession>A0ABQ4KFI0</accession>
<keyword evidence="5 9" id="KW-0520">NAD</keyword>
<dbReference type="PANTHER" id="PTHR32092:SF6">
    <property type="entry name" value="ALPHA-GALACTOSIDASE"/>
    <property type="match status" value="1"/>
</dbReference>
<keyword evidence="12" id="KW-1185">Reference proteome</keyword>
<dbReference type="InterPro" id="IPR001088">
    <property type="entry name" value="Glyco_hydro_4"/>
</dbReference>
<evidence type="ECO:0000313" key="12">
    <source>
        <dbReference type="Proteomes" id="UP000679950"/>
    </source>
</evidence>
<evidence type="ECO:0000256" key="4">
    <source>
        <dbReference type="ARBA" id="ARBA00022801"/>
    </source>
</evidence>
<dbReference type="NCBIfam" id="NF011657">
    <property type="entry name" value="PRK15076.1"/>
    <property type="match status" value="1"/>
</dbReference>
<evidence type="ECO:0000256" key="8">
    <source>
        <dbReference type="ARBA" id="ARBA00023295"/>
    </source>
</evidence>
<evidence type="ECO:0000313" key="11">
    <source>
        <dbReference type="EMBL" id="GIN56723.1"/>
    </source>
</evidence>
<evidence type="ECO:0000256" key="1">
    <source>
        <dbReference type="ARBA" id="ARBA00001936"/>
    </source>
</evidence>
<dbReference type="SUPFAM" id="SSF51735">
    <property type="entry name" value="NAD(P)-binding Rossmann-fold domains"/>
    <property type="match status" value="1"/>
</dbReference>
<evidence type="ECO:0000256" key="7">
    <source>
        <dbReference type="ARBA" id="ARBA00023277"/>
    </source>
</evidence>
<dbReference type="CDD" id="cd05297">
    <property type="entry name" value="GH4_alpha_glucosidase_galactosidase"/>
    <property type="match status" value="1"/>
</dbReference>
<organism evidence="11 12">
    <name type="scientific">Lederbergia ruris</name>
    <dbReference type="NCBI Taxonomy" id="217495"/>
    <lineage>
        <taxon>Bacteria</taxon>
        <taxon>Bacillati</taxon>
        <taxon>Bacillota</taxon>
        <taxon>Bacilli</taxon>
        <taxon>Bacillales</taxon>
        <taxon>Bacillaceae</taxon>
        <taxon>Lederbergia</taxon>
    </lineage>
</organism>
<dbReference type="PRINTS" id="PR00732">
    <property type="entry name" value="GLHYDRLASE4"/>
</dbReference>
<dbReference type="InterPro" id="IPR015955">
    <property type="entry name" value="Lactate_DH/Glyco_Ohase_4_C"/>
</dbReference>
<evidence type="ECO:0000256" key="5">
    <source>
        <dbReference type="ARBA" id="ARBA00023027"/>
    </source>
</evidence>
<comment type="cofactor">
    <cofactor evidence="1">
        <name>Mn(2+)</name>
        <dbReference type="ChEBI" id="CHEBI:29035"/>
    </cofactor>
</comment>
<dbReference type="PROSITE" id="PS01324">
    <property type="entry name" value="GLYCOSYL_HYDROL_F4"/>
    <property type="match status" value="1"/>
</dbReference>
<evidence type="ECO:0000256" key="9">
    <source>
        <dbReference type="RuleBase" id="RU361152"/>
    </source>
</evidence>
<dbReference type="InterPro" id="IPR053715">
    <property type="entry name" value="GH4_Enzyme_sf"/>
</dbReference>
<feature type="domain" description="Glycosyl hydrolase family 4 C-terminal" evidence="10">
    <location>
        <begin position="194"/>
        <end position="405"/>
    </location>
</feature>
<name>A0ABQ4KFI0_9BACI</name>
<dbReference type="InterPro" id="IPR036291">
    <property type="entry name" value="NAD(P)-bd_dom_sf"/>
</dbReference>
<dbReference type="EMBL" id="BORB01000006">
    <property type="protein sequence ID" value="GIN56723.1"/>
    <property type="molecule type" value="Genomic_DNA"/>
</dbReference>
<dbReference type="Gene3D" id="3.90.1820.10">
    <property type="entry name" value="AglA-like glucosidase"/>
    <property type="match status" value="1"/>
</dbReference>
<comment type="cofactor">
    <cofactor evidence="9">
        <name>NAD(+)</name>
        <dbReference type="ChEBI" id="CHEBI:57540"/>
    </cofactor>
    <text evidence="9">Binds 1 NAD(+) per subunit.</text>
</comment>
<comment type="similarity">
    <text evidence="2 9">Belongs to the glycosyl hydrolase 4 family.</text>
</comment>
<dbReference type="Proteomes" id="UP000679950">
    <property type="component" value="Unassembled WGS sequence"/>
</dbReference>
<comment type="caution">
    <text evidence="11">The sequence shown here is derived from an EMBL/GenBank/DDBJ whole genome shotgun (WGS) entry which is preliminary data.</text>
</comment>
<keyword evidence="6" id="KW-0464">Manganese</keyword>
<sequence length="433" mass="49052">MSKITFLGAGSTVFAKNVLGDCMLVPSIQGFEFALFDIDQERLKDSEDMLNNLKATTGSTVHIKAYTDRKEALRGAKYVINAIQVGGYDPCTITDFEVPKKYGLRQTIADTVGIGGIFRNLRTIPVMLDFAKDMQEVCPDAWFLNYTNPMAVLTGTMIRYGGIKTVGLCHSVQACAPGLLKSLDMPTDNIQWKIAGINHMAWLLEITRNGEDLYPEIKKRAEEKQKTKHDDMVRFELMKRFGYYITESSEHNAEYHPYFIKERYPELIEKFNIPLDEYPRRCVNQIEGWKNMRNDLVNDKELKHERTHEYGSYIIDAMETDVPFKIGGNVLNTGRLISNLPEKAVVEVPCLVDRSGVTPTYVGDLPEQLAALNRTNINTQLLTIEAAITQKKEHIYQAAMLDPHTSAELSIDDIVALCDDLIEAHGDWLPKYQ</sequence>
<keyword evidence="4 9" id="KW-0378">Hydrolase</keyword>
<dbReference type="RefSeq" id="WP_212965689.1">
    <property type="nucleotide sequence ID" value="NZ_BORB01000006.1"/>
</dbReference>